<proteinExistence type="inferred from homology"/>
<dbReference type="Proteomes" id="UP000273143">
    <property type="component" value="Chromosome"/>
</dbReference>
<sequence length="149" mass="16999">MADKVRRFWETKTLQEMSSDEWEALCDGCGLCCLQKLEDDEGEGIFYTRIACKLLDLKTCRCKQYAERRKTVPDCIQLTADDVDNFDWLPPTCAYRCLASGEPLPVWHPLITGDPDTTIKSGITMSGKMLSETGVQEDDWENYLIFRVG</sequence>
<reference evidence="3" key="1">
    <citation type="submission" date="2018-06" db="EMBL/GenBank/DDBJ databases">
        <title>Complete genome of Pseudomonas insecticola strain QZS01.</title>
        <authorList>
            <person name="Wang J."/>
            <person name="Su Q."/>
        </authorList>
    </citation>
    <scope>NUCLEOTIDE SEQUENCE [LARGE SCALE GENOMIC DNA]</scope>
    <source>
        <strain evidence="3">QZS01</strain>
    </source>
</reference>
<evidence type="ECO:0000313" key="3">
    <source>
        <dbReference type="Proteomes" id="UP000273143"/>
    </source>
</evidence>
<dbReference type="NCBIfam" id="NF003507">
    <property type="entry name" value="PRK05170.2-5"/>
    <property type="match status" value="1"/>
</dbReference>
<name>A0A3S9XAW1_9GAMM</name>
<accession>A0A3S9XAW1</accession>
<protein>
    <recommendedName>
        <fullName evidence="1">UPF0260 protein DM558_01585</fullName>
    </recommendedName>
</protein>
<gene>
    <name evidence="2" type="ORF">DM558_01585</name>
</gene>
<keyword evidence="3" id="KW-1185">Reference proteome</keyword>
<dbReference type="NCBIfam" id="NF003501">
    <property type="entry name" value="PRK05170.1-5"/>
    <property type="match status" value="1"/>
</dbReference>
<dbReference type="PANTHER" id="PTHR37421:SF1">
    <property type="entry name" value="UPF0260 PROTEIN YCGN"/>
    <property type="match status" value="1"/>
</dbReference>
<dbReference type="PANTHER" id="PTHR37421">
    <property type="entry name" value="UPF0260 PROTEIN YCGN"/>
    <property type="match status" value="1"/>
</dbReference>
<organism evidence="2 3">
    <name type="scientific">Entomomonas moraniae</name>
    <dbReference type="NCBI Taxonomy" id="2213226"/>
    <lineage>
        <taxon>Bacteria</taxon>
        <taxon>Pseudomonadati</taxon>
        <taxon>Pseudomonadota</taxon>
        <taxon>Gammaproteobacteria</taxon>
        <taxon>Pseudomonadales</taxon>
        <taxon>Pseudomonadaceae</taxon>
        <taxon>Entomomonas</taxon>
    </lineage>
</organism>
<dbReference type="InterPro" id="IPR005358">
    <property type="entry name" value="Puta_zinc/iron-chelating_dom"/>
</dbReference>
<dbReference type="RefSeq" id="WP_127161747.1">
    <property type="nucleotide sequence ID" value="NZ_CP029822.1"/>
</dbReference>
<dbReference type="HAMAP" id="MF_00676">
    <property type="entry name" value="UPF0260"/>
    <property type="match status" value="1"/>
</dbReference>
<dbReference type="EMBL" id="CP029822">
    <property type="protein sequence ID" value="AZS49547.1"/>
    <property type="molecule type" value="Genomic_DNA"/>
</dbReference>
<evidence type="ECO:0000256" key="1">
    <source>
        <dbReference type="HAMAP-Rule" id="MF_00676"/>
    </source>
</evidence>
<dbReference type="PIRSF" id="PIRSF006173">
    <property type="entry name" value="UCP006173"/>
    <property type="match status" value="1"/>
</dbReference>
<dbReference type="InterPro" id="IPR008228">
    <property type="entry name" value="UCP006173"/>
</dbReference>
<evidence type="ECO:0000313" key="2">
    <source>
        <dbReference type="EMBL" id="AZS49547.1"/>
    </source>
</evidence>
<comment type="similarity">
    <text evidence="1">Belongs to the UPF0260 family.</text>
</comment>
<dbReference type="AlphaFoldDB" id="A0A3S9XAW1"/>
<dbReference type="Pfam" id="PF03692">
    <property type="entry name" value="CxxCxxCC"/>
    <property type="match status" value="1"/>
</dbReference>
<dbReference type="KEGG" id="emo:DM558_01585"/>